<keyword evidence="11" id="KW-1071">Ligand-gated ion channel</keyword>
<evidence type="ECO:0000256" key="2">
    <source>
        <dbReference type="ARBA" id="ARBA00022475"/>
    </source>
</evidence>
<feature type="transmembrane region" description="Helical" evidence="14">
    <location>
        <begin position="371"/>
        <end position="390"/>
    </location>
</feature>
<keyword evidence="6" id="KW-0406">Ion transport</keyword>
<dbReference type="Pfam" id="PF02932">
    <property type="entry name" value="Neur_chan_memb"/>
    <property type="match status" value="1"/>
</dbReference>
<feature type="domain" description="Neurotransmitter-gated ion-channel transmembrane" evidence="16">
    <location>
        <begin position="312"/>
        <end position="548"/>
    </location>
</feature>
<evidence type="ECO:0000256" key="8">
    <source>
        <dbReference type="ARBA" id="ARBA00023157"/>
    </source>
</evidence>
<keyword evidence="17" id="KW-1185">Reference proteome</keyword>
<feature type="domain" description="Neurotransmitter-gated ion-channel ligand-binding" evidence="15">
    <location>
        <begin position="101"/>
        <end position="304"/>
    </location>
</feature>
<dbReference type="PRINTS" id="PR00254">
    <property type="entry name" value="NICOTINICR"/>
</dbReference>
<sequence length="572" mass="66230">MEKIHMRRTDDSVNLGRSKDAMTSWVLLHKHNAHCYQRSGDQHFRTKAFPNRVLKNCGFTHPEILYPSISLILFDNVAIKDHSAELLFLYYENGIKTAFASKLVKDLFSDHQKYIRPVYNRSSVVTVVHRMTPIQILNVDEQNQVISMKTWMSQIWNDAFLSWDPDDYGGVDELQVPITEVWQPDITLVNSVRPGFQRHYDTDAIISFDGTITALQPDVLEATCKIDPRYFPFDQQYCAFKFASWSYPGDKINLVMDPNTNIKLFVVNGEWELLGMPKTREEEQDPCCTVPFPKLIYTMHLRRRSTFYVFNIILPSFLASTLVAVAFYLPSDSGERVTLWVTSILSQFVFLNVVSEFMPPNSEHLPFLQRYFFASIGLVAASSFVIAWSLSMHFRGPHCEEVPTWLSTLVFECLAPVVCQTKRAKPFLQRKSRKNLKTKSSTTKIREEVEMNCTSYNQGFVHENGQSSVTRFNKIPNGVFIVDGSVHQNGQRTHRDSLEMGIFTESEEDGKDDDNYVSEEVERRRLNKWRAISRIIDRVYLLLYLTILIGLLLGFMLSLYIRNLDFPEYEEN</sequence>
<dbReference type="RefSeq" id="XP_002740031.1">
    <property type="nucleotide sequence ID" value="XM_002739985.1"/>
</dbReference>
<evidence type="ECO:0000256" key="1">
    <source>
        <dbReference type="ARBA" id="ARBA00022448"/>
    </source>
</evidence>
<dbReference type="Gene3D" id="2.70.170.10">
    <property type="entry name" value="Neurotransmitter-gated ion-channel ligand-binding domain"/>
    <property type="match status" value="1"/>
</dbReference>
<keyword evidence="8" id="KW-1015">Disulfide bond</keyword>
<dbReference type="Pfam" id="PF02931">
    <property type="entry name" value="Neur_chan_LBD"/>
    <property type="match status" value="1"/>
</dbReference>
<dbReference type="CDD" id="cd19051">
    <property type="entry name" value="LGIC_TM_cation"/>
    <property type="match status" value="1"/>
</dbReference>
<protein>
    <submittedName>
        <fullName evidence="18">Neuronal acetylcholine receptor subunit alpha-9-I-like</fullName>
    </submittedName>
</protein>
<evidence type="ECO:0000313" key="18">
    <source>
        <dbReference type="RefSeq" id="XP_002740031.1"/>
    </source>
</evidence>
<evidence type="ECO:0000256" key="5">
    <source>
        <dbReference type="ARBA" id="ARBA00023018"/>
    </source>
</evidence>
<dbReference type="PANTHER" id="PTHR18945">
    <property type="entry name" value="NEUROTRANSMITTER GATED ION CHANNEL"/>
    <property type="match status" value="1"/>
</dbReference>
<dbReference type="InterPro" id="IPR006029">
    <property type="entry name" value="Neurotrans-gated_channel_TM"/>
</dbReference>
<dbReference type="InterPro" id="IPR006202">
    <property type="entry name" value="Neur_chan_lig-bd"/>
</dbReference>
<evidence type="ECO:0000256" key="10">
    <source>
        <dbReference type="ARBA" id="ARBA00023180"/>
    </source>
</evidence>
<accession>A0ABM0GY95</accession>
<reference evidence="18" key="1">
    <citation type="submission" date="2025-08" db="UniProtKB">
        <authorList>
            <consortium name="RefSeq"/>
        </authorList>
    </citation>
    <scope>IDENTIFICATION</scope>
    <source>
        <tissue evidence="18">Testes</tissue>
    </source>
</reference>
<keyword evidence="2" id="KW-1003">Cell membrane</keyword>
<evidence type="ECO:0000256" key="3">
    <source>
        <dbReference type="ARBA" id="ARBA00022692"/>
    </source>
</evidence>
<evidence type="ECO:0000259" key="16">
    <source>
        <dbReference type="Pfam" id="PF02932"/>
    </source>
</evidence>
<proteinExistence type="predicted"/>
<keyword evidence="10" id="KW-0325">Glycoprotein</keyword>
<dbReference type="Proteomes" id="UP000694865">
    <property type="component" value="Unplaced"/>
</dbReference>
<feature type="transmembrane region" description="Helical" evidence="14">
    <location>
        <begin position="539"/>
        <end position="561"/>
    </location>
</feature>
<keyword evidence="7 14" id="KW-0472">Membrane</keyword>
<dbReference type="InterPro" id="IPR038050">
    <property type="entry name" value="Neuro_actylchol_rec"/>
</dbReference>
<evidence type="ECO:0000313" key="17">
    <source>
        <dbReference type="Proteomes" id="UP000694865"/>
    </source>
</evidence>
<keyword evidence="12" id="KW-0407">Ion channel</keyword>
<organism evidence="17 18">
    <name type="scientific">Saccoglossus kowalevskii</name>
    <name type="common">Acorn worm</name>
    <dbReference type="NCBI Taxonomy" id="10224"/>
    <lineage>
        <taxon>Eukaryota</taxon>
        <taxon>Metazoa</taxon>
        <taxon>Hemichordata</taxon>
        <taxon>Enteropneusta</taxon>
        <taxon>Harrimaniidae</taxon>
        <taxon>Saccoglossus</taxon>
    </lineage>
</organism>
<keyword evidence="1" id="KW-0813">Transport</keyword>
<dbReference type="Gene3D" id="1.20.58.390">
    <property type="entry name" value="Neurotransmitter-gated ion-channel transmembrane domain"/>
    <property type="match status" value="1"/>
</dbReference>
<gene>
    <name evidence="18" type="primary">LOC100372996</name>
</gene>
<name>A0ABM0GY95_SACKO</name>
<evidence type="ECO:0000256" key="4">
    <source>
        <dbReference type="ARBA" id="ARBA00022989"/>
    </source>
</evidence>
<keyword evidence="4 14" id="KW-1133">Transmembrane helix</keyword>
<dbReference type="PRINTS" id="PR00252">
    <property type="entry name" value="NRIONCHANNEL"/>
</dbReference>
<comment type="subcellular location">
    <subcellularLocation>
        <location evidence="13">Synaptic cell membrane</location>
        <topology evidence="13">Multi-pass membrane protein</topology>
    </subcellularLocation>
</comment>
<evidence type="ECO:0000256" key="14">
    <source>
        <dbReference type="SAM" id="Phobius"/>
    </source>
</evidence>
<evidence type="ECO:0000256" key="11">
    <source>
        <dbReference type="ARBA" id="ARBA00023286"/>
    </source>
</evidence>
<dbReference type="CDD" id="cd18997">
    <property type="entry name" value="LGIC_ECD_nAChR"/>
    <property type="match status" value="1"/>
</dbReference>
<evidence type="ECO:0000259" key="15">
    <source>
        <dbReference type="Pfam" id="PF02931"/>
    </source>
</evidence>
<feature type="transmembrane region" description="Helical" evidence="14">
    <location>
        <begin position="307"/>
        <end position="331"/>
    </location>
</feature>
<keyword evidence="9" id="KW-0675">Receptor</keyword>
<evidence type="ECO:0000256" key="13">
    <source>
        <dbReference type="ARBA" id="ARBA00034099"/>
    </source>
</evidence>
<dbReference type="GeneID" id="100372996"/>
<dbReference type="InterPro" id="IPR006201">
    <property type="entry name" value="Neur_channel"/>
</dbReference>
<dbReference type="SUPFAM" id="SSF63712">
    <property type="entry name" value="Nicotinic receptor ligand binding domain-like"/>
    <property type="match status" value="1"/>
</dbReference>
<dbReference type="InterPro" id="IPR002394">
    <property type="entry name" value="Nicotinic_acetylcholine_rcpt"/>
</dbReference>
<evidence type="ECO:0000256" key="6">
    <source>
        <dbReference type="ARBA" id="ARBA00023065"/>
    </source>
</evidence>
<evidence type="ECO:0000256" key="12">
    <source>
        <dbReference type="ARBA" id="ARBA00023303"/>
    </source>
</evidence>
<dbReference type="InterPro" id="IPR036734">
    <property type="entry name" value="Neur_chan_lig-bd_sf"/>
</dbReference>
<evidence type="ECO:0000256" key="9">
    <source>
        <dbReference type="ARBA" id="ARBA00023170"/>
    </source>
</evidence>
<dbReference type="SUPFAM" id="SSF90112">
    <property type="entry name" value="Neurotransmitter-gated ion-channel transmembrane pore"/>
    <property type="match status" value="1"/>
</dbReference>
<evidence type="ECO:0000256" key="7">
    <source>
        <dbReference type="ARBA" id="ARBA00023136"/>
    </source>
</evidence>
<keyword evidence="3 14" id="KW-0812">Transmembrane</keyword>
<dbReference type="InterPro" id="IPR036719">
    <property type="entry name" value="Neuro-gated_channel_TM_sf"/>
</dbReference>
<keyword evidence="5" id="KW-0770">Synapse</keyword>